<feature type="domain" description="ABC transporter" evidence="8">
    <location>
        <begin position="15"/>
        <end position="250"/>
    </location>
</feature>
<dbReference type="PANTHER" id="PTHR43038:SF3">
    <property type="entry name" value="ABC TRANSPORTER G FAMILY MEMBER 20 ISOFORM X1"/>
    <property type="match status" value="1"/>
</dbReference>
<evidence type="ECO:0000256" key="5">
    <source>
        <dbReference type="ARBA" id="ARBA00022989"/>
    </source>
</evidence>
<feature type="transmembrane region" description="Helical" evidence="7">
    <location>
        <begin position="683"/>
        <end position="704"/>
    </location>
</feature>
<protein>
    <recommendedName>
        <fullName evidence="8">ABC transporter domain-containing protein</fullName>
    </recommendedName>
</protein>
<keyword evidence="4" id="KW-0067">ATP-binding</keyword>
<dbReference type="InterPro" id="IPR027417">
    <property type="entry name" value="P-loop_NTPase"/>
</dbReference>
<dbReference type="Gene3D" id="3.40.50.300">
    <property type="entry name" value="P-loop containing nucleotide triphosphate hydrolases"/>
    <property type="match status" value="1"/>
</dbReference>
<feature type="transmembrane region" description="Helical" evidence="7">
    <location>
        <begin position="749"/>
        <end position="772"/>
    </location>
</feature>
<keyword evidence="5 7" id="KW-1133">Transmembrane helix</keyword>
<feature type="transmembrane region" description="Helical" evidence="7">
    <location>
        <begin position="615"/>
        <end position="643"/>
    </location>
</feature>
<evidence type="ECO:0000256" key="6">
    <source>
        <dbReference type="ARBA" id="ARBA00023136"/>
    </source>
</evidence>
<dbReference type="SUPFAM" id="SSF52540">
    <property type="entry name" value="P-loop containing nucleoside triphosphate hydrolases"/>
    <property type="match status" value="1"/>
</dbReference>
<dbReference type="PROSITE" id="PS50893">
    <property type="entry name" value="ABC_TRANSPORTER_2"/>
    <property type="match status" value="1"/>
</dbReference>
<feature type="transmembrane region" description="Helical" evidence="7">
    <location>
        <begin position="655"/>
        <end position="677"/>
    </location>
</feature>
<name>A0ABP1QYV4_9HEXA</name>
<evidence type="ECO:0000313" key="10">
    <source>
        <dbReference type="Proteomes" id="UP001642540"/>
    </source>
</evidence>
<evidence type="ECO:0000259" key="8">
    <source>
        <dbReference type="PROSITE" id="PS50893"/>
    </source>
</evidence>
<accession>A0ABP1QYV4</accession>
<dbReference type="SMART" id="SM00382">
    <property type="entry name" value="AAA"/>
    <property type="match status" value="1"/>
</dbReference>
<comment type="subcellular location">
    <subcellularLocation>
        <location evidence="1">Membrane</location>
        <topology evidence="1">Multi-pass membrane protein</topology>
    </subcellularLocation>
</comment>
<dbReference type="Pfam" id="PF00005">
    <property type="entry name" value="ABC_tran"/>
    <property type="match status" value="1"/>
</dbReference>
<keyword evidence="2 7" id="KW-0812">Transmembrane</keyword>
<reference evidence="9 10" key="1">
    <citation type="submission" date="2024-08" db="EMBL/GenBank/DDBJ databases">
        <authorList>
            <person name="Cucini C."/>
            <person name="Frati F."/>
        </authorList>
    </citation>
    <scope>NUCLEOTIDE SEQUENCE [LARGE SCALE GENOMIC DNA]</scope>
</reference>
<dbReference type="InterPro" id="IPR003439">
    <property type="entry name" value="ABC_transporter-like_ATP-bd"/>
</dbReference>
<sequence length="773" mass="86762">MAKSNKTVDTVAFSVRRPALVIRGASKNYGSQLILHNLNMFAKEGTIYALIGSGSSGKSTILQCISSLKTFSKGEIMIFGTRPGSAASGIPGRRVGYLPQKLALLKEFTVTEAVQYFGRMYGMSLDKVKERLDILSNILSLQNCNEQLCKLSRSEQKRASIACALLHEPELVVLDEPTKGLDPLFKRSIWTHLTKLVSDGRTSVILATQYIEEARQAHRVGVLRGGRLIVEDSPIALLQRHNSALLEDVIARICYKETTKANAENKDKAGEKKGKGKNGIEEVVLVEDWSAYGMPNGLSVVNETDVKSISYSEWMDQVSQEEDNLATKKAKPFKKREIENAPTYPNPSRFSYRFRALAIKQLIMTQRNFWYILLRFAFTAFLISIFCVAIGPDPKKIRMGLVDNDSGSSDIVSECLEEEEMSFGCKAEKMSCRFLRMIKQDLVYWKILSDTQNAEEALKLGYIEGYLEFTPMFSTEVFNKVVNNNVNDDETIVEGYENSSSLVVHLDSSDTFISKLLRAELIEKYKAFEEGIATDCDGSERNNLFDSNSTLMKMEESPVLNGNFHQIDYHSRFVLPGISLLIIFLVTSMTSGLQFQREIRNGVLTRAFSAGVNTIEVLIFHILMELLIILGHVALVLVIPIYAFEILPMNGFWPWSILLFGITGVGGLTLSFLSAMIVQGRQAMMFVSALIYLILNLLFSGILWPAQSLIWPLQWISYFLPLSLASQSARFIIIGGWDIKVSKVWQGFVAISSWTTAHFIVMMLVILCRHILR</sequence>
<feature type="transmembrane region" description="Helical" evidence="7">
    <location>
        <begin position="573"/>
        <end position="595"/>
    </location>
</feature>
<proteinExistence type="predicted"/>
<keyword evidence="6 7" id="KW-0472">Membrane</keyword>
<dbReference type="CDD" id="cd03230">
    <property type="entry name" value="ABC_DR_subfamily_A"/>
    <property type="match status" value="1"/>
</dbReference>
<comment type="caution">
    <text evidence="9">The sequence shown here is derived from an EMBL/GenBank/DDBJ whole genome shotgun (WGS) entry which is preliminary data.</text>
</comment>
<dbReference type="InterPro" id="IPR003593">
    <property type="entry name" value="AAA+_ATPase"/>
</dbReference>
<dbReference type="EMBL" id="CAXLJM020000046">
    <property type="protein sequence ID" value="CAL8110996.1"/>
    <property type="molecule type" value="Genomic_DNA"/>
</dbReference>
<keyword evidence="10" id="KW-1185">Reference proteome</keyword>
<evidence type="ECO:0000256" key="4">
    <source>
        <dbReference type="ARBA" id="ARBA00022840"/>
    </source>
</evidence>
<dbReference type="PANTHER" id="PTHR43038">
    <property type="entry name" value="ATP-BINDING CASSETTE, SUB-FAMILY H, MEMBER 1"/>
    <property type="match status" value="1"/>
</dbReference>
<evidence type="ECO:0000256" key="7">
    <source>
        <dbReference type="SAM" id="Phobius"/>
    </source>
</evidence>
<dbReference type="Pfam" id="PF12698">
    <property type="entry name" value="ABC2_membrane_3"/>
    <property type="match status" value="1"/>
</dbReference>
<feature type="transmembrane region" description="Helical" evidence="7">
    <location>
        <begin position="369"/>
        <end position="391"/>
    </location>
</feature>
<evidence type="ECO:0000256" key="3">
    <source>
        <dbReference type="ARBA" id="ARBA00022741"/>
    </source>
</evidence>
<evidence type="ECO:0000313" key="9">
    <source>
        <dbReference type="EMBL" id="CAL8110996.1"/>
    </source>
</evidence>
<evidence type="ECO:0000256" key="2">
    <source>
        <dbReference type="ARBA" id="ARBA00022692"/>
    </source>
</evidence>
<gene>
    <name evidence="9" type="ORF">ODALV1_LOCUS14630</name>
</gene>
<evidence type="ECO:0000256" key="1">
    <source>
        <dbReference type="ARBA" id="ARBA00004141"/>
    </source>
</evidence>
<dbReference type="Proteomes" id="UP001642540">
    <property type="component" value="Unassembled WGS sequence"/>
</dbReference>
<dbReference type="InterPro" id="IPR013525">
    <property type="entry name" value="ABC2_TM"/>
</dbReference>
<keyword evidence="3" id="KW-0547">Nucleotide-binding</keyword>
<organism evidence="9 10">
    <name type="scientific">Orchesella dallaii</name>
    <dbReference type="NCBI Taxonomy" id="48710"/>
    <lineage>
        <taxon>Eukaryota</taxon>
        <taxon>Metazoa</taxon>
        <taxon>Ecdysozoa</taxon>
        <taxon>Arthropoda</taxon>
        <taxon>Hexapoda</taxon>
        <taxon>Collembola</taxon>
        <taxon>Entomobryomorpha</taxon>
        <taxon>Entomobryoidea</taxon>
        <taxon>Orchesellidae</taxon>
        <taxon>Orchesellinae</taxon>
        <taxon>Orchesella</taxon>
    </lineage>
</organism>